<dbReference type="AlphaFoldDB" id="A0A445MTU1"/>
<protein>
    <submittedName>
        <fullName evidence="1">Uncharacterized protein</fullName>
    </submittedName>
</protein>
<accession>A0A445MTU1</accession>
<name>A0A445MTU1_9BACT</name>
<proteinExistence type="predicted"/>
<dbReference type="EMBL" id="OJIN01000066">
    <property type="protein sequence ID" value="SPD72878.1"/>
    <property type="molecule type" value="Genomic_DNA"/>
</dbReference>
<sequence>MNENHIHFLPVVDDGGLVNITSDGNLKMLQLLQIICYFMFRALESRIRARDYYNFS</sequence>
<gene>
    <name evidence="1" type="ORF">PITCH_A1580033</name>
</gene>
<organism evidence="1">
    <name type="scientific">uncultured Desulfobacterium sp</name>
    <dbReference type="NCBI Taxonomy" id="201089"/>
    <lineage>
        <taxon>Bacteria</taxon>
        <taxon>Pseudomonadati</taxon>
        <taxon>Thermodesulfobacteriota</taxon>
        <taxon>Desulfobacteria</taxon>
        <taxon>Desulfobacterales</taxon>
        <taxon>Desulfobacteriaceae</taxon>
        <taxon>Desulfobacterium</taxon>
        <taxon>environmental samples</taxon>
    </lineage>
</organism>
<evidence type="ECO:0000313" key="1">
    <source>
        <dbReference type="EMBL" id="SPD72878.1"/>
    </source>
</evidence>
<reference evidence="1" key="1">
    <citation type="submission" date="2018-01" db="EMBL/GenBank/DDBJ databases">
        <authorList>
            <person name="Regsiter A."/>
            <person name="William W."/>
        </authorList>
    </citation>
    <scope>NUCLEOTIDE SEQUENCE</scope>
    <source>
        <strain evidence="1">TRIP AH-1</strain>
    </source>
</reference>